<dbReference type="SUPFAM" id="SSF103473">
    <property type="entry name" value="MFS general substrate transporter"/>
    <property type="match status" value="1"/>
</dbReference>
<feature type="region of interest" description="Disordered" evidence="5">
    <location>
        <begin position="232"/>
        <end position="255"/>
    </location>
</feature>
<sequence length="450" mass="43991">MRESADGADTPEADSGAPGAGPDTGPGSLGALRRRTQSVLIASQILGGLGVSTGIALAAVLAKEIGGSEAVAGLASTSAVLGTAVLSLPFAALMAARGRRAGLTLAYAVAAVGGLVVAGAAAVGNFPLMLLGMAAFGAGSSANLQARFAAADLAEPAHRGRAISTVVWATTIGAVLGPNIAAPAGETVSGLGIPRAGGPFLWGSAVFLVCAVLVHTLLRPDPLLTARRLAAAPPRPTDRADPADPVEAPGPGAEDHSLRAGLAAVRASARARLALVTIAGSHTVMVSVMVMTPVDLGGHGADVELIGLVISGHIAGMYAFSPLMGWLADRLGRLSVILLGMGLLTCATALAGTADGRHAQSAAGLFLLGLGWSAGLVAGSALLTDSVPQPARAAVQGLSDLLMNAAAGAGGALSGLVVSQAGYGWLNAGAAAVLVPVAGLALRTAAGRRN</sequence>
<feature type="transmembrane region" description="Helical" evidence="6">
    <location>
        <begin position="395"/>
        <end position="417"/>
    </location>
</feature>
<keyword evidence="3 6" id="KW-1133">Transmembrane helix</keyword>
<feature type="transmembrane region" description="Helical" evidence="6">
    <location>
        <begin position="363"/>
        <end position="383"/>
    </location>
</feature>
<dbReference type="PANTHER" id="PTHR23534">
    <property type="entry name" value="MFS PERMEASE"/>
    <property type="match status" value="1"/>
</dbReference>
<dbReference type="InterPro" id="IPR011701">
    <property type="entry name" value="MFS"/>
</dbReference>
<dbReference type="Proteomes" id="UP000477722">
    <property type="component" value="Unassembled WGS sequence"/>
</dbReference>
<feature type="transmembrane region" description="Helical" evidence="6">
    <location>
        <begin position="74"/>
        <end position="96"/>
    </location>
</feature>
<evidence type="ECO:0000259" key="7">
    <source>
        <dbReference type="PROSITE" id="PS50850"/>
    </source>
</evidence>
<feature type="transmembrane region" description="Helical" evidence="6">
    <location>
        <begin position="39"/>
        <end position="62"/>
    </location>
</feature>
<dbReference type="RefSeq" id="WP_165300438.1">
    <property type="nucleotide sequence ID" value="NZ_JAAKZZ010000231.1"/>
</dbReference>
<feature type="transmembrane region" description="Helical" evidence="6">
    <location>
        <begin position="334"/>
        <end position="351"/>
    </location>
</feature>
<feature type="transmembrane region" description="Helical" evidence="6">
    <location>
        <begin position="273"/>
        <end position="293"/>
    </location>
</feature>
<organism evidence="8 9">
    <name type="scientific">Streptomyces boncukensis</name>
    <dbReference type="NCBI Taxonomy" id="2711219"/>
    <lineage>
        <taxon>Bacteria</taxon>
        <taxon>Bacillati</taxon>
        <taxon>Actinomycetota</taxon>
        <taxon>Actinomycetes</taxon>
        <taxon>Kitasatosporales</taxon>
        <taxon>Streptomycetaceae</taxon>
        <taxon>Streptomyces</taxon>
    </lineage>
</organism>
<evidence type="ECO:0000313" key="9">
    <source>
        <dbReference type="Proteomes" id="UP000477722"/>
    </source>
</evidence>
<evidence type="ECO:0000256" key="1">
    <source>
        <dbReference type="ARBA" id="ARBA00004651"/>
    </source>
</evidence>
<keyword evidence="4 6" id="KW-0472">Membrane</keyword>
<dbReference type="EMBL" id="JAAKZZ010000231">
    <property type="protein sequence ID" value="NGO70777.1"/>
    <property type="molecule type" value="Genomic_DNA"/>
</dbReference>
<feature type="transmembrane region" description="Helical" evidence="6">
    <location>
        <begin position="162"/>
        <end position="180"/>
    </location>
</feature>
<evidence type="ECO:0000256" key="5">
    <source>
        <dbReference type="SAM" id="MobiDB-lite"/>
    </source>
</evidence>
<dbReference type="PANTHER" id="PTHR23534:SF1">
    <property type="entry name" value="MAJOR FACILITATOR SUPERFAMILY PROTEIN"/>
    <property type="match status" value="1"/>
</dbReference>
<keyword evidence="9" id="KW-1185">Reference proteome</keyword>
<feature type="domain" description="Major facilitator superfamily (MFS) profile" evidence="7">
    <location>
        <begin position="36"/>
        <end position="448"/>
    </location>
</feature>
<feature type="transmembrane region" description="Helical" evidence="6">
    <location>
        <begin position="129"/>
        <end position="150"/>
    </location>
</feature>
<dbReference type="AlphaFoldDB" id="A0A6G4X1P4"/>
<comment type="subcellular location">
    <subcellularLocation>
        <location evidence="1">Cell membrane</location>
        <topology evidence="1">Multi-pass membrane protein</topology>
    </subcellularLocation>
</comment>
<comment type="caution">
    <text evidence="8">The sequence shown here is derived from an EMBL/GenBank/DDBJ whole genome shotgun (WGS) entry which is preliminary data.</text>
</comment>
<dbReference type="PROSITE" id="PS50850">
    <property type="entry name" value="MFS"/>
    <property type="match status" value="1"/>
</dbReference>
<feature type="transmembrane region" description="Helical" evidence="6">
    <location>
        <begin position="423"/>
        <end position="442"/>
    </location>
</feature>
<feature type="transmembrane region" description="Helical" evidence="6">
    <location>
        <begin position="103"/>
        <end position="123"/>
    </location>
</feature>
<evidence type="ECO:0000256" key="4">
    <source>
        <dbReference type="ARBA" id="ARBA00023136"/>
    </source>
</evidence>
<protein>
    <submittedName>
        <fullName evidence="8">MFS transporter</fullName>
    </submittedName>
</protein>
<reference evidence="8 9" key="1">
    <citation type="submission" date="2020-02" db="EMBL/GenBank/DDBJ databases">
        <title>Whole-genome analyses of novel actinobacteria.</title>
        <authorList>
            <person name="Sahin N."/>
            <person name="Tatar D."/>
        </authorList>
    </citation>
    <scope>NUCLEOTIDE SEQUENCE [LARGE SCALE GENOMIC DNA]</scope>
    <source>
        <strain evidence="8 9">SB3404</strain>
    </source>
</reference>
<feature type="compositionally biased region" description="Gly residues" evidence="5">
    <location>
        <begin position="18"/>
        <end position="28"/>
    </location>
</feature>
<dbReference type="GO" id="GO:0022857">
    <property type="term" value="F:transmembrane transporter activity"/>
    <property type="evidence" value="ECO:0007669"/>
    <property type="project" value="InterPro"/>
</dbReference>
<gene>
    <name evidence="8" type="ORF">G5C65_20955</name>
</gene>
<dbReference type="Gene3D" id="1.20.1250.20">
    <property type="entry name" value="MFS general substrate transporter like domains"/>
    <property type="match status" value="1"/>
</dbReference>
<evidence type="ECO:0000256" key="6">
    <source>
        <dbReference type="SAM" id="Phobius"/>
    </source>
</evidence>
<proteinExistence type="predicted"/>
<name>A0A6G4X1P4_9ACTN</name>
<evidence type="ECO:0000313" key="8">
    <source>
        <dbReference type="EMBL" id="NGO70777.1"/>
    </source>
</evidence>
<evidence type="ECO:0000256" key="3">
    <source>
        <dbReference type="ARBA" id="ARBA00022989"/>
    </source>
</evidence>
<dbReference type="InterPro" id="IPR020846">
    <property type="entry name" value="MFS_dom"/>
</dbReference>
<feature type="region of interest" description="Disordered" evidence="5">
    <location>
        <begin position="1"/>
        <end position="29"/>
    </location>
</feature>
<dbReference type="InterPro" id="IPR036259">
    <property type="entry name" value="MFS_trans_sf"/>
</dbReference>
<accession>A0A6G4X1P4</accession>
<dbReference type="GO" id="GO:0005886">
    <property type="term" value="C:plasma membrane"/>
    <property type="evidence" value="ECO:0007669"/>
    <property type="project" value="UniProtKB-SubCell"/>
</dbReference>
<feature type="transmembrane region" description="Helical" evidence="6">
    <location>
        <begin position="200"/>
        <end position="218"/>
    </location>
</feature>
<feature type="transmembrane region" description="Helical" evidence="6">
    <location>
        <begin position="305"/>
        <end position="327"/>
    </location>
</feature>
<dbReference type="Pfam" id="PF07690">
    <property type="entry name" value="MFS_1"/>
    <property type="match status" value="1"/>
</dbReference>
<keyword evidence="2 6" id="KW-0812">Transmembrane</keyword>
<evidence type="ECO:0000256" key="2">
    <source>
        <dbReference type="ARBA" id="ARBA00022692"/>
    </source>
</evidence>